<proteinExistence type="predicted"/>
<evidence type="ECO:0000259" key="3">
    <source>
        <dbReference type="Pfam" id="PF12793"/>
    </source>
</evidence>
<dbReference type="Gene3D" id="3.90.76.10">
    <property type="entry name" value="Dipeptide-binding Protein, Domain 1"/>
    <property type="match status" value="1"/>
</dbReference>
<dbReference type="EMBL" id="JAFELM010000028">
    <property type="protein sequence ID" value="MBM6618022.1"/>
    <property type="molecule type" value="Genomic_DNA"/>
</dbReference>
<dbReference type="Pfam" id="PF00496">
    <property type="entry name" value="SBP_bac_5"/>
    <property type="match status" value="1"/>
</dbReference>
<gene>
    <name evidence="4" type="ORF">JR050_10110</name>
</gene>
<accession>A0ABS2DHQ5</accession>
<dbReference type="InterPro" id="IPR039424">
    <property type="entry name" value="SBP_5"/>
</dbReference>
<dbReference type="Pfam" id="PF12793">
    <property type="entry name" value="SgrR_N"/>
    <property type="match status" value="1"/>
</dbReference>
<dbReference type="RefSeq" id="WP_204203368.1">
    <property type="nucleotide sequence ID" value="NZ_JAFELM010000028.1"/>
</dbReference>
<dbReference type="InterPro" id="IPR025370">
    <property type="entry name" value="SgrR_HTH_N"/>
</dbReference>
<dbReference type="PANTHER" id="PTHR30290:SF72">
    <property type="entry name" value="HTH-TYPE TRANSCRIPTIONAL REGULATOR SGRR"/>
    <property type="match status" value="1"/>
</dbReference>
<feature type="domain" description="Solute-binding protein family 5" evidence="2">
    <location>
        <begin position="169"/>
        <end position="497"/>
    </location>
</feature>
<keyword evidence="1" id="KW-0238">DNA-binding</keyword>
<feature type="domain" description="Transcriptional regulator SgrR N-terminal HTH" evidence="3">
    <location>
        <begin position="4"/>
        <end position="104"/>
    </location>
</feature>
<reference evidence="4 5" key="1">
    <citation type="submission" date="2021-02" db="EMBL/GenBank/DDBJ databases">
        <title>Bacillus sp. RD4P76, an endophyte from a halophyte.</title>
        <authorList>
            <person name="Sun J.-Q."/>
        </authorList>
    </citation>
    <scope>NUCLEOTIDE SEQUENCE [LARGE SCALE GENOMIC DNA]</scope>
    <source>
        <strain evidence="4 5">RD4P76</strain>
    </source>
</reference>
<dbReference type="Gene3D" id="3.40.190.10">
    <property type="entry name" value="Periplasmic binding protein-like II"/>
    <property type="match status" value="1"/>
</dbReference>
<protein>
    <submittedName>
        <fullName evidence="4">SgrR family transcriptional regulator</fullName>
    </submittedName>
</protein>
<evidence type="ECO:0000256" key="1">
    <source>
        <dbReference type="ARBA" id="ARBA00023125"/>
    </source>
</evidence>
<dbReference type="Gene3D" id="3.10.105.10">
    <property type="entry name" value="Dipeptide-binding Protein, Domain 3"/>
    <property type="match status" value="1"/>
</dbReference>
<dbReference type="InterPro" id="IPR000914">
    <property type="entry name" value="SBP_5_dom"/>
</dbReference>
<comment type="caution">
    <text evidence="4">The sequence shown here is derived from an EMBL/GenBank/DDBJ whole genome shotgun (WGS) entry which is preliminary data.</text>
</comment>
<dbReference type="SUPFAM" id="SSF53850">
    <property type="entry name" value="Periplasmic binding protein-like II"/>
    <property type="match status" value="1"/>
</dbReference>
<dbReference type="Proteomes" id="UP001518925">
    <property type="component" value="Unassembled WGS sequence"/>
</dbReference>
<dbReference type="PANTHER" id="PTHR30290">
    <property type="entry name" value="PERIPLASMIC BINDING COMPONENT OF ABC TRANSPORTER"/>
    <property type="match status" value="1"/>
</dbReference>
<evidence type="ECO:0000313" key="5">
    <source>
        <dbReference type="Proteomes" id="UP001518925"/>
    </source>
</evidence>
<evidence type="ECO:0000313" key="4">
    <source>
        <dbReference type="EMBL" id="MBM6618022.1"/>
    </source>
</evidence>
<organism evidence="4 5">
    <name type="scientific">Bacillus suaedaesalsae</name>
    <dbReference type="NCBI Taxonomy" id="2810349"/>
    <lineage>
        <taxon>Bacteria</taxon>
        <taxon>Bacillati</taxon>
        <taxon>Bacillota</taxon>
        <taxon>Bacilli</taxon>
        <taxon>Bacillales</taxon>
        <taxon>Bacillaceae</taxon>
        <taxon>Bacillus</taxon>
    </lineage>
</organism>
<keyword evidence="5" id="KW-1185">Reference proteome</keyword>
<evidence type="ECO:0000259" key="2">
    <source>
        <dbReference type="Pfam" id="PF00496"/>
    </source>
</evidence>
<name>A0ABS2DHQ5_9BACI</name>
<sequence>MNIEQYYISLRKQYRSKGEGETFPILMDELLQTLKCTRRNAQLLLKKMTDVEYVNWMPGKGRGNTSKLTFLMPLSDIVLERAKQLTLEEKLDEAWKLIHQVQQVKFEFTEWLYRHFGFQTENEEDVLRFPFYRSVLDLDPTFVNRRTEGHLIEQIFNTLVLFDNNTKTIRPSLAHFWECNEEYTEWTLYLRKGVRFHHGKRMTAEDVEFTFHRILHKSSYEEIKNTLKNVEKVNAYTVKFTLNETNVLFLNYLCSEKCSILPSNLNELHGFEANPIGTGPFRIKKNNDSILYLEANDYYFEGRPHLDAIEMWIWPNFEQSKVVEMLEKKDIYFGDDQVLNVEHTKIQHIEQGASFITINSRKAGPTQDVRFRKAIHFALDREKMISELGDMRSMPACSLFPKYSDEHFKNEYQVELAREYIQKSSYKGELLELYSYEMESNIVNTNWIKRELSQIGVNVTVTILPIKELARKEIIENIDMIFTGEVLGVQPDISLIESLTYRDGYIHNHVSENQKNVVIHTIDRCKQETSFEKRMEHLMALEEQLRKTYTLIFLYHTRQTIQHSQEMSGIMLNAWGKVDYKNVWVKGHIRKTVNH</sequence>